<reference evidence="6" key="1">
    <citation type="journal article" date="2014" name="Int. J. Syst. Evol. Microbiol.">
        <title>Complete genome sequence of Corynebacterium casei LMG S-19264T (=DSM 44701T), isolated from a smear-ripened cheese.</title>
        <authorList>
            <consortium name="US DOE Joint Genome Institute (JGI-PGF)"/>
            <person name="Walter F."/>
            <person name="Albersmeier A."/>
            <person name="Kalinowski J."/>
            <person name="Ruckert C."/>
        </authorList>
    </citation>
    <scope>NUCLEOTIDE SEQUENCE</scope>
    <source>
        <strain evidence="6">CGMCC 1.15254</strain>
    </source>
</reference>
<dbReference type="InterPro" id="IPR003785">
    <property type="entry name" value="Creatininase/forma_Hydrolase"/>
</dbReference>
<dbReference type="AlphaFoldDB" id="A0A917C4T3"/>
<proteinExistence type="inferred from homology"/>
<keyword evidence="2" id="KW-0479">Metal-binding</keyword>
<dbReference type="Gene3D" id="3.40.50.10310">
    <property type="entry name" value="Creatininase"/>
    <property type="match status" value="1"/>
</dbReference>
<dbReference type="PANTHER" id="PTHR35005">
    <property type="entry name" value="3-DEHYDRO-SCYLLO-INOSOSE HYDROLASE"/>
    <property type="match status" value="1"/>
</dbReference>
<dbReference type="EMBL" id="BMHV01000017">
    <property type="protein sequence ID" value="GGF68977.1"/>
    <property type="molecule type" value="Genomic_DNA"/>
</dbReference>
<keyword evidence="4" id="KW-0862">Zinc</keyword>
<dbReference type="GO" id="GO:0016811">
    <property type="term" value="F:hydrolase activity, acting on carbon-nitrogen (but not peptide) bonds, in linear amides"/>
    <property type="evidence" value="ECO:0007669"/>
    <property type="project" value="TreeGrafter"/>
</dbReference>
<dbReference type="GO" id="GO:0046872">
    <property type="term" value="F:metal ion binding"/>
    <property type="evidence" value="ECO:0007669"/>
    <property type="project" value="UniProtKB-KW"/>
</dbReference>
<comment type="caution">
    <text evidence="6">The sequence shown here is derived from an EMBL/GenBank/DDBJ whole genome shotgun (WGS) entry which is preliminary data.</text>
</comment>
<evidence type="ECO:0000256" key="4">
    <source>
        <dbReference type="ARBA" id="ARBA00022833"/>
    </source>
</evidence>
<evidence type="ECO:0000313" key="7">
    <source>
        <dbReference type="Proteomes" id="UP000632498"/>
    </source>
</evidence>
<keyword evidence="7" id="KW-1185">Reference proteome</keyword>
<organism evidence="6 7">
    <name type="scientific">Terasakiella brassicae</name>
    <dbReference type="NCBI Taxonomy" id="1634917"/>
    <lineage>
        <taxon>Bacteria</taxon>
        <taxon>Pseudomonadati</taxon>
        <taxon>Pseudomonadota</taxon>
        <taxon>Alphaproteobacteria</taxon>
        <taxon>Rhodospirillales</taxon>
        <taxon>Terasakiellaceae</taxon>
        <taxon>Terasakiella</taxon>
    </lineage>
</organism>
<dbReference type="PANTHER" id="PTHR35005:SF1">
    <property type="entry name" value="2-AMINO-5-FORMYLAMINO-6-RIBOSYLAMINOPYRIMIDIN-4(3H)-ONE 5'-MONOPHOSPHATE DEFORMYLASE"/>
    <property type="match status" value="1"/>
</dbReference>
<keyword evidence="3" id="KW-0378">Hydrolase</keyword>
<comment type="cofactor">
    <cofactor evidence="1">
        <name>Zn(2+)</name>
        <dbReference type="ChEBI" id="CHEBI:29105"/>
    </cofactor>
</comment>
<evidence type="ECO:0000256" key="1">
    <source>
        <dbReference type="ARBA" id="ARBA00001947"/>
    </source>
</evidence>
<dbReference type="SUPFAM" id="SSF102215">
    <property type="entry name" value="Creatininase"/>
    <property type="match status" value="1"/>
</dbReference>
<dbReference type="GO" id="GO:0009231">
    <property type="term" value="P:riboflavin biosynthetic process"/>
    <property type="evidence" value="ECO:0007669"/>
    <property type="project" value="TreeGrafter"/>
</dbReference>
<dbReference type="RefSeq" id="WP_188665453.1">
    <property type="nucleotide sequence ID" value="NZ_BMHV01000017.1"/>
</dbReference>
<evidence type="ECO:0000256" key="3">
    <source>
        <dbReference type="ARBA" id="ARBA00022801"/>
    </source>
</evidence>
<accession>A0A917C4T3</accession>
<dbReference type="Proteomes" id="UP000632498">
    <property type="component" value="Unassembled WGS sequence"/>
</dbReference>
<comment type="similarity">
    <text evidence="5">Belongs to the creatininase superfamily.</text>
</comment>
<sequence length="244" mass="26720">MELQKSTWPEVENYLQSCQTILIPIGSTEQHGPSGMIGTDSMIAEAITKELARRSGLMCAPVLSIGMAEHHMAFAGTISLQPQTLSLVIRDVVHSLEVHGFAEFIFINGHGGNGPVLQRTFQEDVTNCRFYNWYMGAETRKLRALLYADQEGRHATPSEIAVVQYLDESTLRNVACDPVCAPALAYEGAQDMRDKHPDGRIGANVSLADPVDGKRLFETSVDDLMATLIKDGTIAPPQHPSERG</sequence>
<evidence type="ECO:0000313" key="6">
    <source>
        <dbReference type="EMBL" id="GGF68977.1"/>
    </source>
</evidence>
<evidence type="ECO:0000256" key="2">
    <source>
        <dbReference type="ARBA" id="ARBA00022723"/>
    </source>
</evidence>
<reference evidence="6" key="2">
    <citation type="submission" date="2020-09" db="EMBL/GenBank/DDBJ databases">
        <authorList>
            <person name="Sun Q."/>
            <person name="Zhou Y."/>
        </authorList>
    </citation>
    <scope>NUCLEOTIDE SEQUENCE</scope>
    <source>
        <strain evidence="6">CGMCC 1.15254</strain>
    </source>
</reference>
<dbReference type="InterPro" id="IPR024087">
    <property type="entry name" value="Creatininase-like_sf"/>
</dbReference>
<protein>
    <submittedName>
        <fullName evidence="6">Amidase</fullName>
    </submittedName>
</protein>
<name>A0A917C4T3_9PROT</name>
<evidence type="ECO:0000256" key="5">
    <source>
        <dbReference type="ARBA" id="ARBA00024029"/>
    </source>
</evidence>
<dbReference type="Pfam" id="PF02633">
    <property type="entry name" value="Creatininase"/>
    <property type="match status" value="1"/>
</dbReference>
<gene>
    <name evidence="6" type="ORF">GCM10011332_23940</name>
</gene>